<reference evidence="3 4" key="1">
    <citation type="submission" date="2015-04" db="EMBL/GenBank/DDBJ databases">
        <title>Whole genome shotgun sequence of Sphingomonas changbaiensis NBRC 104936.</title>
        <authorList>
            <person name="Katano-Makiyama Y."/>
            <person name="Hosoyama A."/>
            <person name="Hashimoto M."/>
            <person name="Noguchi M."/>
            <person name="Tsuchikane K."/>
            <person name="Ohji S."/>
            <person name="Yamazoe A."/>
            <person name="Ichikawa N."/>
            <person name="Kimura A."/>
            <person name="Fujita N."/>
        </authorList>
    </citation>
    <scope>NUCLEOTIDE SEQUENCE [LARGE SCALE GENOMIC DNA]</scope>
    <source>
        <strain evidence="3 4">NBRC 104936</strain>
    </source>
</reference>
<keyword evidence="4" id="KW-1185">Reference proteome</keyword>
<dbReference type="RefSeq" id="WP_046348574.1">
    <property type="nucleotide sequence ID" value="NZ_BBWU01000039.1"/>
</dbReference>
<dbReference type="InterPro" id="IPR038607">
    <property type="entry name" value="PhoD-like_sf"/>
</dbReference>
<dbReference type="STRING" id="1219043.SCH01S_39_00490"/>
<protein>
    <submittedName>
        <fullName evidence="3">Putative alkaline phosphatase</fullName>
    </submittedName>
</protein>
<dbReference type="InterPro" id="IPR032093">
    <property type="entry name" value="PhoD_N"/>
</dbReference>
<gene>
    <name evidence="3" type="ORF">SCH01S_39_00490</name>
</gene>
<dbReference type="Pfam" id="PF09423">
    <property type="entry name" value="PhoD"/>
    <property type="match status" value="1"/>
</dbReference>
<dbReference type="InterPro" id="IPR052900">
    <property type="entry name" value="Phospholipid_Metab_Enz"/>
</dbReference>
<dbReference type="CDD" id="cd07389">
    <property type="entry name" value="MPP_PhoD"/>
    <property type="match status" value="1"/>
</dbReference>
<dbReference type="InterPro" id="IPR006311">
    <property type="entry name" value="TAT_signal"/>
</dbReference>
<dbReference type="Gene3D" id="3.60.21.70">
    <property type="entry name" value="PhoD-like phosphatase"/>
    <property type="match status" value="1"/>
</dbReference>
<evidence type="ECO:0000313" key="3">
    <source>
        <dbReference type="EMBL" id="GAO39764.1"/>
    </source>
</evidence>
<evidence type="ECO:0000259" key="2">
    <source>
        <dbReference type="Pfam" id="PF16655"/>
    </source>
</evidence>
<dbReference type="OrthoDB" id="327733at2"/>
<name>A0A0E9MQD4_9SPHN</name>
<dbReference type="PANTHER" id="PTHR43606">
    <property type="entry name" value="PHOSPHATASE, PUTATIVE (AFU_ORTHOLOGUE AFUA_6G08710)-RELATED"/>
    <property type="match status" value="1"/>
</dbReference>
<sequence>MTLTIDRRSLVKGGAFGLGALLLPGGSAALAQLIAARGFTHGVASGEPSQDSVLLWTRYMPNQGASAHVHAEVSDTEDFRRIVAGGDVITGPWRDWTAKVTVAGLEPGRPYFYRFSADGAVSPVGRTRTLPEGRVPEWRMAVFSCANLPFGYFNAYAHAAARDDLQLAVHLGDYLYEYKRGTYPSEREAVAARLLEPANELIHLVDYRTRYACYRADPDLQALHARLPMIASVDDHETANDSWEGGAENHNPGEGDYTERKIAAMQAWREWMPVSDEPYQTYEIGDLGTYFRTETRTIGRSEQPSLEAALKGAADPVAALKAFRDGPWADPARSMMGTTQEHWLDEALRRSVRAKKRWQVVGVGTIVGRQVAPPEAANWISPDAPDYITSRVKVALLAAKLGLPSDYDSWGGYPAARARLLRSAQAADADMVILAGDSHNAWGFELSEGGKRAGVEFDGHSVTSPGYESFFRQVPPTDISSALVRANPELKWCSTAGRGYMTVTLTPEAARCDWHFMDTVIGRSTQVARTHSMRTRAGRRMLETV</sequence>
<dbReference type="AlphaFoldDB" id="A0A0E9MQD4"/>
<dbReference type="InterPro" id="IPR018946">
    <property type="entry name" value="PhoD-like_MPP"/>
</dbReference>
<evidence type="ECO:0000313" key="4">
    <source>
        <dbReference type="Proteomes" id="UP000033202"/>
    </source>
</evidence>
<feature type="domain" description="PhoD-like phosphatase metallophosphatase" evidence="1">
    <location>
        <begin position="140"/>
        <end position="514"/>
    </location>
</feature>
<dbReference type="PROSITE" id="PS51318">
    <property type="entry name" value="TAT"/>
    <property type="match status" value="1"/>
</dbReference>
<feature type="domain" description="Phospholipase D N-terminal" evidence="2">
    <location>
        <begin position="41"/>
        <end position="129"/>
    </location>
</feature>
<evidence type="ECO:0000259" key="1">
    <source>
        <dbReference type="Pfam" id="PF09423"/>
    </source>
</evidence>
<dbReference type="EMBL" id="BBWU01000039">
    <property type="protein sequence ID" value="GAO39764.1"/>
    <property type="molecule type" value="Genomic_DNA"/>
</dbReference>
<dbReference type="SUPFAM" id="SSF56300">
    <property type="entry name" value="Metallo-dependent phosphatases"/>
    <property type="match status" value="1"/>
</dbReference>
<dbReference type="Gene3D" id="2.60.40.380">
    <property type="entry name" value="Purple acid phosphatase-like, N-terminal"/>
    <property type="match status" value="1"/>
</dbReference>
<accession>A0A0E9MQD4</accession>
<proteinExistence type="predicted"/>
<dbReference type="Proteomes" id="UP000033202">
    <property type="component" value="Unassembled WGS sequence"/>
</dbReference>
<organism evidence="3 4">
    <name type="scientific">Sphingomonas changbaiensis NBRC 104936</name>
    <dbReference type="NCBI Taxonomy" id="1219043"/>
    <lineage>
        <taxon>Bacteria</taxon>
        <taxon>Pseudomonadati</taxon>
        <taxon>Pseudomonadota</taxon>
        <taxon>Alphaproteobacteria</taxon>
        <taxon>Sphingomonadales</taxon>
        <taxon>Sphingomonadaceae</taxon>
        <taxon>Sphingomonas</taxon>
    </lineage>
</organism>
<comment type="caution">
    <text evidence="3">The sequence shown here is derived from an EMBL/GenBank/DDBJ whole genome shotgun (WGS) entry which is preliminary data.</text>
</comment>
<dbReference type="PANTHER" id="PTHR43606:SF2">
    <property type="entry name" value="ALKALINE PHOSPHATASE FAMILY PROTEIN (AFU_ORTHOLOGUE AFUA_5G03860)"/>
    <property type="match status" value="1"/>
</dbReference>
<dbReference type="Pfam" id="PF16655">
    <property type="entry name" value="PhoD_N"/>
    <property type="match status" value="1"/>
</dbReference>
<dbReference type="InterPro" id="IPR029052">
    <property type="entry name" value="Metallo-depent_PP-like"/>
</dbReference>